<dbReference type="InterPro" id="IPR017853">
    <property type="entry name" value="GH"/>
</dbReference>
<dbReference type="GO" id="GO:0008810">
    <property type="term" value="F:cellulase activity"/>
    <property type="evidence" value="ECO:0007669"/>
    <property type="project" value="UniProtKB-EC"/>
</dbReference>
<feature type="chain" id="PRO_5044341343" description="Endoglucanase" evidence="9">
    <location>
        <begin position="26"/>
        <end position="474"/>
    </location>
</feature>
<dbReference type="Pfam" id="PF00150">
    <property type="entry name" value="Cellulase"/>
    <property type="match status" value="1"/>
</dbReference>
<dbReference type="SUPFAM" id="SSF49384">
    <property type="entry name" value="Carbohydrate-binding domain"/>
    <property type="match status" value="1"/>
</dbReference>
<dbReference type="RefSeq" id="WP_089113150.1">
    <property type="nucleotide sequence ID" value="NZ_CP022263.1"/>
</dbReference>
<feature type="compositionally biased region" description="Pro residues" evidence="8">
    <location>
        <begin position="377"/>
        <end position="389"/>
    </location>
</feature>
<comment type="catalytic activity">
    <reaction evidence="1 7">
        <text>Endohydrolysis of (1-&gt;4)-beta-D-glucosidic linkages in cellulose, lichenin and cereal beta-D-glucans.</text>
        <dbReference type="EC" id="3.2.1.4"/>
    </reaction>
</comment>
<feature type="region of interest" description="Disordered" evidence="8">
    <location>
        <begin position="370"/>
        <end position="399"/>
    </location>
</feature>
<dbReference type="GO" id="GO:0030247">
    <property type="term" value="F:polysaccharide binding"/>
    <property type="evidence" value="ECO:0007669"/>
    <property type="project" value="UniProtKB-UniRule"/>
</dbReference>
<dbReference type="PANTHER" id="PTHR35923:SF2">
    <property type="entry name" value="ENDOGLUCANASE"/>
    <property type="match status" value="1"/>
</dbReference>
<feature type="domain" description="CBM2" evidence="10">
    <location>
        <begin position="387"/>
        <end position="474"/>
    </location>
</feature>
<reference evidence="11 12" key="1">
    <citation type="submission" date="2017-06" db="EMBL/GenBank/DDBJ databases">
        <title>First complete genome sequences of Xanthomonas citri pv. vignicola strains CFBP 7111, CFBP 7112 and CFBP 7113 using long-read technology.</title>
        <authorList>
            <person name="Ruh M."/>
            <person name="Briand M."/>
            <person name="Bonneau S."/>
            <person name="Jacques M.A."/>
            <person name="Chen N.W.G."/>
        </authorList>
    </citation>
    <scope>NUCLEOTIDE SEQUENCE [LARGE SCALE GENOMIC DNA]</scope>
    <source>
        <strain evidence="11 12">CFBP7111</strain>
    </source>
</reference>
<evidence type="ECO:0000256" key="4">
    <source>
        <dbReference type="ARBA" id="ARBA00023277"/>
    </source>
</evidence>
<feature type="signal peptide" evidence="9">
    <location>
        <begin position="1"/>
        <end position="25"/>
    </location>
</feature>
<dbReference type="Pfam" id="PF00553">
    <property type="entry name" value="CBM_2"/>
    <property type="match status" value="1"/>
</dbReference>
<dbReference type="Proteomes" id="UP000198357">
    <property type="component" value="Chromosome"/>
</dbReference>
<dbReference type="PROSITE" id="PS00659">
    <property type="entry name" value="GLYCOSYL_HYDROL_F5"/>
    <property type="match status" value="1"/>
</dbReference>
<keyword evidence="4 7" id="KW-0119">Carbohydrate metabolism</keyword>
<dbReference type="Gene3D" id="3.20.20.80">
    <property type="entry name" value="Glycosidases"/>
    <property type="match status" value="1"/>
</dbReference>
<name>A0AB33CMG6_XANCI</name>
<dbReference type="GO" id="GO:0030245">
    <property type="term" value="P:cellulose catabolic process"/>
    <property type="evidence" value="ECO:0007669"/>
    <property type="project" value="UniProtKB-KW"/>
</dbReference>
<dbReference type="PROSITE" id="PS51173">
    <property type="entry name" value="CBM2"/>
    <property type="match status" value="1"/>
</dbReference>
<dbReference type="EC" id="3.2.1.4" evidence="7"/>
<sequence>MSIFRAASTLALATMLALTAAPAFSYSVSNNKIVDDNGNVVQLKGVNVFGFETGNHVMHGLWARNWKEMINQMQGLGFNAVRLPFCPATLRSGQMPSSIDYSRNADLQGLTSLQILDKVINEFNARGMYVLLDHHTPDCAAISELWYTSSYSEAQWLDDLRFVANRYKNVPSVIGVDLKNEPHGAATWGTGNAATDWNTAAERGSAAVLTVAPKWIIAVEGITDNPVCSTNGGIFWGGNLQPLACTPLNIPANRLLLAPHVYGPDVFVQSYFNDSNFPNNMPAIWDRHFGQFAGSYALLLGEFGGKYGEGDARDKVWQDALVKYLRSKGINEGFYWSWNPNSGDTGGILRDDWTSVREDKMTLLRTLWGTVSNTTPTPTPPPTPTPTPTPSSGFSTKVTPDSTWNGGYCNRVQVTNTGTASGNWSISLTVAGTVNNAWNVTWSQSGTTLQASGVDFNRTLAPGATAEFGFCAAG</sequence>
<evidence type="ECO:0000256" key="1">
    <source>
        <dbReference type="ARBA" id="ARBA00000966"/>
    </source>
</evidence>
<dbReference type="SMART" id="SM00637">
    <property type="entry name" value="CBD_II"/>
    <property type="match status" value="1"/>
</dbReference>
<evidence type="ECO:0000313" key="11">
    <source>
        <dbReference type="EMBL" id="ASK93751.1"/>
    </source>
</evidence>
<comment type="similarity">
    <text evidence="7">Belongs to the glycosyl hydrolase 5 (cellulase A) family.</text>
</comment>
<organism evidence="11 12">
    <name type="scientific">Xanthomonas citri pv. vignicola</name>
    <dbReference type="NCBI Taxonomy" id="473426"/>
    <lineage>
        <taxon>Bacteria</taxon>
        <taxon>Pseudomonadati</taxon>
        <taxon>Pseudomonadota</taxon>
        <taxon>Gammaproteobacteria</taxon>
        <taxon>Lysobacterales</taxon>
        <taxon>Lysobacteraceae</taxon>
        <taxon>Xanthomonas</taxon>
    </lineage>
</organism>
<evidence type="ECO:0000259" key="10">
    <source>
        <dbReference type="PROSITE" id="PS51173"/>
    </source>
</evidence>
<keyword evidence="3 7" id="KW-0136">Cellulose degradation</keyword>
<accession>A0AB33CMG6</accession>
<dbReference type="SUPFAM" id="SSF51445">
    <property type="entry name" value="(Trans)glycosidases"/>
    <property type="match status" value="1"/>
</dbReference>
<evidence type="ECO:0000256" key="9">
    <source>
        <dbReference type="SAM" id="SignalP"/>
    </source>
</evidence>
<keyword evidence="5 7" id="KW-0326">Glycosidase</keyword>
<dbReference type="InterPro" id="IPR001547">
    <property type="entry name" value="Glyco_hydro_5"/>
</dbReference>
<evidence type="ECO:0000256" key="3">
    <source>
        <dbReference type="ARBA" id="ARBA00023001"/>
    </source>
</evidence>
<dbReference type="AlphaFoldDB" id="A0AB33CMG6"/>
<dbReference type="InterPro" id="IPR001919">
    <property type="entry name" value="CBD2"/>
</dbReference>
<evidence type="ECO:0000256" key="5">
    <source>
        <dbReference type="ARBA" id="ARBA00023295"/>
    </source>
</evidence>
<gene>
    <name evidence="11" type="ORF">XcvCFBP7111P_21575</name>
</gene>
<protein>
    <recommendedName>
        <fullName evidence="7">Endoglucanase</fullName>
        <ecNumber evidence="7">3.2.1.4</ecNumber>
    </recommendedName>
</protein>
<evidence type="ECO:0000256" key="2">
    <source>
        <dbReference type="ARBA" id="ARBA00022801"/>
    </source>
</evidence>
<dbReference type="Gene3D" id="2.60.40.290">
    <property type="match status" value="1"/>
</dbReference>
<proteinExistence type="inferred from homology"/>
<evidence type="ECO:0000256" key="7">
    <source>
        <dbReference type="RuleBase" id="RU361153"/>
    </source>
</evidence>
<evidence type="ECO:0000256" key="8">
    <source>
        <dbReference type="SAM" id="MobiDB-lite"/>
    </source>
</evidence>
<keyword evidence="9" id="KW-0732">Signal</keyword>
<keyword evidence="2 7" id="KW-0378">Hydrolase</keyword>
<dbReference type="InterPro" id="IPR012291">
    <property type="entry name" value="CBM2_carb-bd_dom_sf"/>
</dbReference>
<dbReference type="InterPro" id="IPR008965">
    <property type="entry name" value="CBM2/CBM3_carb-bd_dom_sf"/>
</dbReference>
<dbReference type="InterPro" id="IPR018087">
    <property type="entry name" value="Glyco_hydro_5_CS"/>
</dbReference>
<evidence type="ECO:0000313" key="12">
    <source>
        <dbReference type="Proteomes" id="UP000198357"/>
    </source>
</evidence>
<dbReference type="EMBL" id="CP022263">
    <property type="protein sequence ID" value="ASK93751.1"/>
    <property type="molecule type" value="Genomic_DNA"/>
</dbReference>
<dbReference type="PANTHER" id="PTHR35923">
    <property type="entry name" value="MAJOR EXTRACELLULAR ENDOGLUCANASE"/>
    <property type="match status" value="1"/>
</dbReference>
<evidence type="ECO:0000256" key="6">
    <source>
        <dbReference type="ARBA" id="ARBA00023326"/>
    </source>
</evidence>
<keyword evidence="6 7" id="KW-0624">Polysaccharide degradation</keyword>